<accession>X1UGJ2</accession>
<reference evidence="1" key="1">
    <citation type="journal article" date="2014" name="Front. Microbiol.">
        <title>High frequency of phylogenetically diverse reductive dehalogenase-homologous genes in deep subseafloor sedimentary metagenomes.</title>
        <authorList>
            <person name="Kawai M."/>
            <person name="Futagami T."/>
            <person name="Toyoda A."/>
            <person name="Takaki Y."/>
            <person name="Nishi S."/>
            <person name="Hori S."/>
            <person name="Arai W."/>
            <person name="Tsubouchi T."/>
            <person name="Morono Y."/>
            <person name="Uchiyama I."/>
            <person name="Ito T."/>
            <person name="Fujiyama A."/>
            <person name="Inagaki F."/>
            <person name="Takami H."/>
        </authorList>
    </citation>
    <scope>NUCLEOTIDE SEQUENCE</scope>
    <source>
        <strain evidence="1">Expedition CK06-06</strain>
    </source>
</reference>
<gene>
    <name evidence="1" type="ORF">S12H4_34512</name>
</gene>
<evidence type="ECO:0000313" key="1">
    <source>
        <dbReference type="EMBL" id="GAI91449.1"/>
    </source>
</evidence>
<proteinExistence type="predicted"/>
<organism evidence="1">
    <name type="scientific">marine sediment metagenome</name>
    <dbReference type="NCBI Taxonomy" id="412755"/>
    <lineage>
        <taxon>unclassified sequences</taxon>
        <taxon>metagenomes</taxon>
        <taxon>ecological metagenomes</taxon>
    </lineage>
</organism>
<comment type="caution">
    <text evidence="1">The sequence shown here is derived from an EMBL/GenBank/DDBJ whole genome shotgun (WGS) entry which is preliminary data.</text>
</comment>
<feature type="non-terminal residue" evidence="1">
    <location>
        <position position="272"/>
    </location>
</feature>
<dbReference type="EMBL" id="BARW01020424">
    <property type="protein sequence ID" value="GAI91449.1"/>
    <property type="molecule type" value="Genomic_DNA"/>
</dbReference>
<name>X1UGJ2_9ZZZZ</name>
<protein>
    <submittedName>
        <fullName evidence="1">Uncharacterized protein</fullName>
    </submittedName>
</protein>
<dbReference type="AlphaFoldDB" id="X1UGJ2"/>
<sequence>GEKARKMLSKMTKTMKNGDEVPLDQVLKIFEDYGLGGQLQAHQALQSPALAAMGQGMLKKGAGKYAELLRKTHISALPEITENYQHMVVALGALDDMSPAGIAKAMDFAAEYSANYRRIGEYAKPLRDLVGFYSWNAFIGKHIPKQFIKNPNRINAWLKFNEARQKAGTQTFQITPENIPPWMESQMTQLAETEAPKDVPVRPGTKFVKSVENPMTPFFGLIVPLRNAFQERYKYDPSIKDLLGLWATMAVDVLHGTDKNGNFIGIKDRIMA</sequence>
<feature type="non-terminal residue" evidence="1">
    <location>
        <position position="1"/>
    </location>
</feature>